<comment type="caution">
    <text evidence="7">The sequence shown here is derived from an EMBL/GenBank/DDBJ whole genome shotgun (WGS) entry which is preliminary data.</text>
</comment>
<feature type="region of interest" description="Disordered" evidence="5">
    <location>
        <begin position="293"/>
        <end position="370"/>
    </location>
</feature>
<evidence type="ECO:0000256" key="4">
    <source>
        <dbReference type="ARBA" id="ARBA00023136"/>
    </source>
</evidence>
<dbReference type="InterPro" id="IPR051694">
    <property type="entry name" value="Immunoregulatory_rcpt-like"/>
</dbReference>
<evidence type="ECO:0000256" key="5">
    <source>
        <dbReference type="SAM" id="MobiDB-lite"/>
    </source>
</evidence>
<gene>
    <name evidence="7" type="ORF">FPANT_3485</name>
</gene>
<organism evidence="7 8">
    <name type="scientific">Fusarium pseudoanthophilum</name>
    <dbReference type="NCBI Taxonomy" id="48495"/>
    <lineage>
        <taxon>Eukaryota</taxon>
        <taxon>Fungi</taxon>
        <taxon>Dikarya</taxon>
        <taxon>Ascomycota</taxon>
        <taxon>Pezizomycotina</taxon>
        <taxon>Sordariomycetes</taxon>
        <taxon>Hypocreomycetidae</taxon>
        <taxon>Hypocreales</taxon>
        <taxon>Nectriaceae</taxon>
        <taxon>Fusarium</taxon>
        <taxon>Fusarium fujikuroi species complex</taxon>
    </lineage>
</organism>
<evidence type="ECO:0000256" key="6">
    <source>
        <dbReference type="SAM" id="Phobius"/>
    </source>
</evidence>
<dbReference type="PANTHER" id="PTHR15549:SF26">
    <property type="entry name" value="AXIAL BUDDING PATTERN PROTEIN 2-RELATED"/>
    <property type="match status" value="1"/>
</dbReference>
<comment type="subcellular location">
    <subcellularLocation>
        <location evidence="1">Membrane</location>
        <topology evidence="1">Single-pass membrane protein</topology>
    </subcellularLocation>
</comment>
<evidence type="ECO:0000256" key="2">
    <source>
        <dbReference type="ARBA" id="ARBA00022692"/>
    </source>
</evidence>
<feature type="transmembrane region" description="Helical" evidence="6">
    <location>
        <begin position="253"/>
        <end position="273"/>
    </location>
</feature>
<feature type="region of interest" description="Disordered" evidence="5">
    <location>
        <begin position="205"/>
        <end position="245"/>
    </location>
</feature>
<feature type="compositionally biased region" description="Low complexity" evidence="5">
    <location>
        <begin position="211"/>
        <end position="239"/>
    </location>
</feature>
<protein>
    <recommendedName>
        <fullName evidence="9">Mid2 domain-containing protein</fullName>
    </recommendedName>
</protein>
<keyword evidence="3 6" id="KW-1133">Transmembrane helix</keyword>
<reference evidence="7 8" key="1">
    <citation type="submission" date="2020-05" db="EMBL/GenBank/DDBJ databases">
        <title>Identification and distribution of gene clusters putatively required for synthesis of sphingolipid metabolism inhibitors in phylogenetically diverse species of the filamentous fungus Fusarium.</title>
        <authorList>
            <person name="Kim H.-S."/>
            <person name="Busman M."/>
            <person name="Brown D.W."/>
            <person name="Divon H."/>
            <person name="Uhlig S."/>
            <person name="Proctor R.H."/>
        </authorList>
    </citation>
    <scope>NUCLEOTIDE SEQUENCE [LARGE SCALE GENOMIC DNA]</scope>
    <source>
        <strain evidence="7 8">NRRL 25211</strain>
    </source>
</reference>
<dbReference type="PANTHER" id="PTHR15549">
    <property type="entry name" value="PAIRED IMMUNOGLOBULIN-LIKE TYPE 2 RECEPTOR"/>
    <property type="match status" value="1"/>
</dbReference>
<keyword evidence="4 6" id="KW-0472">Membrane</keyword>
<dbReference type="GO" id="GO:0071944">
    <property type="term" value="C:cell periphery"/>
    <property type="evidence" value="ECO:0007669"/>
    <property type="project" value="UniProtKB-ARBA"/>
</dbReference>
<sequence length="398" mass="42307">MEQIANQIDRDDTGDIVKDMQNAPSSTNINFASPSSRGDSDGVVDGSGNGNTGVGGGGSSSQTKVIVFNSTNFEDGYVFQLKDSDQNKKIIGFSKTDPKTTLDVVQWQVINDENIEALGDAEFRNAKPEGQLIDVTDALSNVVGNNSVTLNFTGQTAKYYGKEMYIQIDWKKDGASGSTKTELFTVTNTDNATEIAELDTQLKEDNGQQGTLESTASSSSSSSATATLLPSSTSGAEESSGGGGLSTGATAGIAVGAVIGGLLIIGALVWFFLRRRRRSKKAGDEYVTQQTYAVDKETHGRATDSPNSPYSDENHMQPVALGSLDRDRGAAPNRPPGAVPRSSIGSHDRAAHSGAQTPQGMSSNVAHLVEDGMTVDEIRRLEEEERQLDDEIERAARR</sequence>
<proteinExistence type="predicted"/>
<name>A0A8H5UU75_9HYPO</name>
<dbReference type="GO" id="GO:0016020">
    <property type="term" value="C:membrane"/>
    <property type="evidence" value="ECO:0007669"/>
    <property type="project" value="UniProtKB-SubCell"/>
</dbReference>
<feature type="compositionally biased region" description="Polar residues" evidence="5">
    <location>
        <begin position="354"/>
        <end position="365"/>
    </location>
</feature>
<feature type="compositionally biased region" description="Gly residues" evidence="5">
    <location>
        <begin position="45"/>
        <end position="59"/>
    </location>
</feature>
<dbReference type="Proteomes" id="UP000544095">
    <property type="component" value="Unassembled WGS sequence"/>
</dbReference>
<feature type="compositionally biased region" description="Polar residues" evidence="5">
    <location>
        <begin position="22"/>
        <end position="34"/>
    </location>
</feature>
<feature type="compositionally biased region" description="Basic and acidic residues" evidence="5">
    <location>
        <begin position="8"/>
        <end position="18"/>
    </location>
</feature>
<dbReference type="EMBL" id="JAAOAR010000156">
    <property type="protein sequence ID" value="KAF5599387.1"/>
    <property type="molecule type" value="Genomic_DNA"/>
</dbReference>
<dbReference type="AlphaFoldDB" id="A0A8H5UU75"/>
<dbReference type="CDD" id="cd12087">
    <property type="entry name" value="TM_EGFR-like"/>
    <property type="match status" value="1"/>
</dbReference>
<accession>A0A8H5UU75</accession>
<evidence type="ECO:0008006" key="9">
    <source>
        <dbReference type="Google" id="ProtNLM"/>
    </source>
</evidence>
<keyword evidence="2 6" id="KW-0812">Transmembrane</keyword>
<evidence type="ECO:0000313" key="8">
    <source>
        <dbReference type="Proteomes" id="UP000544095"/>
    </source>
</evidence>
<evidence type="ECO:0000256" key="1">
    <source>
        <dbReference type="ARBA" id="ARBA00004167"/>
    </source>
</evidence>
<feature type="region of interest" description="Disordered" evidence="5">
    <location>
        <begin position="1"/>
        <end position="61"/>
    </location>
</feature>
<evidence type="ECO:0000256" key="3">
    <source>
        <dbReference type="ARBA" id="ARBA00022989"/>
    </source>
</evidence>
<evidence type="ECO:0000313" key="7">
    <source>
        <dbReference type="EMBL" id="KAF5599387.1"/>
    </source>
</evidence>
<keyword evidence="8" id="KW-1185">Reference proteome</keyword>
<feature type="compositionally biased region" description="Low complexity" evidence="5">
    <location>
        <begin position="35"/>
        <end position="44"/>
    </location>
</feature>